<dbReference type="SUPFAM" id="SSF53474">
    <property type="entry name" value="alpha/beta-Hydrolases"/>
    <property type="match status" value="1"/>
</dbReference>
<keyword evidence="2" id="KW-0443">Lipid metabolism</keyword>
<sequence>MQSQEYYKNRSTVKVGEIERYIIKYNLFEGTTIPQNLKLGSLHVKVKNLENLSKRAAYLIGPYSLYCDIRTSQYHHNQHSFITADQPKYELDLQPQRSFNFELQMHKIRNEYVWILDVVSQIIFTTNASITFDVLIWGDDNLDRDRLTIDRLNTLDLWNLPRKLDKNLEKEHLVILAHGLHSNLTADMFYLKEQIEQSSPKIIVQGYAGNVCKTEKGVKYLGTNLAEYIVHELYTENIRKISFVGHSLGGLIQTFAIAYIGLKYPTFFSKVEPINFITLSSPLLGVVTDNPAFVQFFLSVGIVGKTGQDLGLKDNEATGKPLLTLLPCKHTRRLLKKFKNRTVYANSINDGIVPLYTSALMYLDYDDILQNLNNLGKFPYKKNSDRTKQRQELDSSNQYFITKSVVKPISKAINLLAPQWQQPNPQMSGSNATEIIDSDSASIIDNQYSKKLPKSTMLESAANVLLQPVPSPKYIYEPKSRENVIIHDKVYAYEDIKKYATKADAKKIYSFYDIFQPNLTFRKTEEEIAKKWHKGLTWRKVVVALKSDAHNNIFVRRRFPNGYGWPVIDHLVEEHFLHDEYIPETNLPHDIDIKECEESIEGDEDADDLQWLTSPTKDSLFDVGPTGMISTVGEFVEAFTRKMTNGNDSLLAEDKNKTKFSIISRNGTMTVDKNKNTLSNILIDGNPQEDMFNYLKEDSDLDLSTV</sequence>
<dbReference type="PANTHER" id="PTHR12482">
    <property type="entry name" value="LIPASE ROG1-RELATED-RELATED"/>
    <property type="match status" value="1"/>
</dbReference>
<reference evidence="5" key="1">
    <citation type="submission" date="2018-06" db="EMBL/GenBank/DDBJ databases">
        <authorList>
            <person name="Guldener U."/>
        </authorList>
    </citation>
    <scope>NUCLEOTIDE SEQUENCE [LARGE SCALE GENOMIC DNA]</scope>
    <source>
        <strain evidence="5">UTAD17</strain>
    </source>
</reference>
<dbReference type="GO" id="GO:0047372">
    <property type="term" value="F:monoacylglycerol lipase activity"/>
    <property type="evidence" value="ECO:0007669"/>
    <property type="project" value="TreeGrafter"/>
</dbReference>
<dbReference type="VEuPathDB" id="FungiDB:SCODWIG_02193"/>
<dbReference type="PIRSF" id="PIRSF005412">
    <property type="entry name" value="UCP005412_abhydr"/>
    <property type="match status" value="1"/>
</dbReference>
<dbReference type="AlphaFoldDB" id="A0A376B709"/>
<dbReference type="Pfam" id="PF05057">
    <property type="entry name" value="DUF676"/>
    <property type="match status" value="1"/>
</dbReference>
<evidence type="ECO:0000259" key="3">
    <source>
        <dbReference type="Pfam" id="PF05057"/>
    </source>
</evidence>
<dbReference type="GO" id="GO:0016042">
    <property type="term" value="P:lipid catabolic process"/>
    <property type="evidence" value="ECO:0007669"/>
    <property type="project" value="UniProtKB-KW"/>
</dbReference>
<gene>
    <name evidence="4" type="ORF">SCODWIG_02193</name>
</gene>
<keyword evidence="5" id="KW-1185">Reference proteome</keyword>
<dbReference type="InterPro" id="IPR007751">
    <property type="entry name" value="DUF676_lipase-like"/>
</dbReference>
<evidence type="ECO:0000256" key="1">
    <source>
        <dbReference type="ARBA" id="ARBA00007920"/>
    </source>
</evidence>
<organism evidence="4 5">
    <name type="scientific">Saccharomycodes ludwigii</name>
    <dbReference type="NCBI Taxonomy" id="36035"/>
    <lineage>
        <taxon>Eukaryota</taxon>
        <taxon>Fungi</taxon>
        <taxon>Dikarya</taxon>
        <taxon>Ascomycota</taxon>
        <taxon>Saccharomycotina</taxon>
        <taxon>Saccharomycetes</taxon>
        <taxon>Saccharomycodales</taxon>
        <taxon>Saccharomycodaceae</taxon>
        <taxon>Saccharomycodes</taxon>
    </lineage>
</organism>
<name>A0A376B709_9ASCO</name>
<dbReference type="InterPro" id="IPR016445">
    <property type="entry name" value="Rog1_fam"/>
</dbReference>
<keyword evidence="2" id="KW-0442">Lipid degradation</keyword>
<evidence type="ECO:0000313" key="4">
    <source>
        <dbReference type="EMBL" id="SSD60432.1"/>
    </source>
</evidence>
<feature type="domain" description="DUF676" evidence="3">
    <location>
        <begin position="169"/>
        <end position="357"/>
    </location>
</feature>
<dbReference type="PANTHER" id="PTHR12482:SF62">
    <property type="entry name" value="LIPASE ROG1-RELATED"/>
    <property type="match status" value="1"/>
</dbReference>
<proteinExistence type="inferred from homology"/>
<evidence type="ECO:0000313" key="5">
    <source>
        <dbReference type="Proteomes" id="UP000262825"/>
    </source>
</evidence>
<dbReference type="OrthoDB" id="5368485at2759"/>
<protein>
    <submittedName>
        <fullName evidence="4">Related to Putative lipase ROG1</fullName>
    </submittedName>
</protein>
<dbReference type="InterPro" id="IPR029058">
    <property type="entry name" value="AB_hydrolase_fold"/>
</dbReference>
<comment type="similarity">
    <text evidence="1">Belongs to the putative lipase ROG1 family.</text>
</comment>
<evidence type="ECO:0000256" key="2">
    <source>
        <dbReference type="ARBA" id="ARBA00022963"/>
    </source>
</evidence>
<dbReference type="InterPro" id="IPR044294">
    <property type="entry name" value="Lipase-like"/>
</dbReference>
<dbReference type="EMBL" id="UFAJ01000352">
    <property type="protein sequence ID" value="SSD60432.1"/>
    <property type="molecule type" value="Genomic_DNA"/>
</dbReference>
<dbReference type="Proteomes" id="UP000262825">
    <property type="component" value="Unassembled WGS sequence"/>
</dbReference>
<accession>A0A376B709</accession>
<dbReference type="Gene3D" id="3.40.50.1820">
    <property type="entry name" value="alpha/beta hydrolase"/>
    <property type="match status" value="1"/>
</dbReference>